<reference evidence="9 10" key="1">
    <citation type="submission" date="2024-02" db="EMBL/GenBank/DDBJ databases">
        <title>Chromosome-scale genome assembly of the rough periwinkle Littorina saxatilis.</title>
        <authorList>
            <person name="De Jode A."/>
            <person name="Faria R."/>
            <person name="Formenti G."/>
            <person name="Sims Y."/>
            <person name="Smith T.P."/>
            <person name="Tracey A."/>
            <person name="Wood J.M.D."/>
            <person name="Zagrodzka Z.B."/>
            <person name="Johannesson K."/>
            <person name="Butlin R.K."/>
            <person name="Leder E.H."/>
        </authorList>
    </citation>
    <scope>NUCLEOTIDE SEQUENCE [LARGE SCALE GENOMIC DNA]</scope>
    <source>
        <strain evidence="9">Snail1</strain>
        <tissue evidence="9">Muscle</tissue>
    </source>
</reference>
<feature type="active site" description="Proton donor" evidence="6">
    <location>
        <position position="248"/>
    </location>
</feature>
<name>A0AAN9BYS1_9CAEN</name>
<dbReference type="GO" id="GO:0005773">
    <property type="term" value="C:vacuole"/>
    <property type="evidence" value="ECO:0007669"/>
    <property type="project" value="TreeGrafter"/>
</dbReference>
<evidence type="ECO:0000256" key="8">
    <source>
        <dbReference type="SAM" id="SignalP"/>
    </source>
</evidence>
<dbReference type="PANTHER" id="PTHR11315">
    <property type="entry name" value="PROTEASE FAMILY C26 GAMMA-GLUTAMYL HYDROLASE"/>
    <property type="match status" value="1"/>
</dbReference>
<evidence type="ECO:0000256" key="2">
    <source>
        <dbReference type="ARBA" id="ARBA00011083"/>
    </source>
</evidence>
<dbReference type="PROSITE" id="PS51273">
    <property type="entry name" value="GATASE_TYPE_1"/>
    <property type="match status" value="1"/>
</dbReference>
<gene>
    <name evidence="9" type="ORF">V1264_012850</name>
</gene>
<evidence type="ECO:0000256" key="1">
    <source>
        <dbReference type="ARBA" id="ARBA00004239"/>
    </source>
</evidence>
<dbReference type="GO" id="GO:0046900">
    <property type="term" value="P:tetrahydrofolylpolyglutamate metabolic process"/>
    <property type="evidence" value="ECO:0007669"/>
    <property type="project" value="TreeGrafter"/>
</dbReference>
<evidence type="ECO:0000256" key="3">
    <source>
        <dbReference type="ARBA" id="ARBA00022525"/>
    </source>
</evidence>
<feature type="signal peptide" evidence="8">
    <location>
        <begin position="1"/>
        <end position="21"/>
    </location>
</feature>
<sequence length="334" mass="37654">METTVLAKFAVFLSLFTLCMSVPFAEVQVPQFSIVNDRPIVGVALQETSKGSKYGDTYVSATYVKYLQQAGARVVAVRAGEPLEYYTDLFSKINGLLFPGGGASLTESQYARTGRIMYNLTLQAAENGDMFPLWGTCLGFELLNVITAGRNILKETDTENVTLPLDFVPGFETSRLFSKAPGDIVQYLQKEPITQNEHKYGVLVDDFNNNPKLKNFYRVMSTNVGKNGAKFISTFEAFKYPIYGTQWHPEKNAFNWNPHYVINHSEHAIRVAQYFANFFVGQARLSSHHFPSVEEESAALIDNYDPVYSTDGTFYETYFLNFTRSAVANNHFHM</sequence>
<protein>
    <recommendedName>
        <fullName evidence="7">folate gamma-glutamyl hydrolase</fullName>
        <ecNumber evidence="7">3.4.19.9</ecNumber>
    </recommendedName>
</protein>
<dbReference type="Proteomes" id="UP001374579">
    <property type="component" value="Unassembled WGS sequence"/>
</dbReference>
<keyword evidence="4 8" id="KW-0732">Signal</keyword>
<dbReference type="AlphaFoldDB" id="A0AAN9BYS1"/>
<evidence type="ECO:0000256" key="4">
    <source>
        <dbReference type="ARBA" id="ARBA00022729"/>
    </source>
</evidence>
<dbReference type="SUPFAM" id="SSF52317">
    <property type="entry name" value="Class I glutamine amidotransferase-like"/>
    <property type="match status" value="1"/>
</dbReference>
<dbReference type="Pfam" id="PF07722">
    <property type="entry name" value="Peptidase_C26"/>
    <property type="match status" value="1"/>
</dbReference>
<dbReference type="PANTHER" id="PTHR11315:SF0">
    <property type="entry name" value="FOLATE GAMMA-GLUTAMYL HYDROLASE"/>
    <property type="match status" value="1"/>
</dbReference>
<evidence type="ECO:0000313" key="9">
    <source>
        <dbReference type="EMBL" id="KAK7113589.1"/>
    </source>
</evidence>
<feature type="active site" description="Nucleophile" evidence="6 7">
    <location>
        <position position="137"/>
    </location>
</feature>
<dbReference type="InterPro" id="IPR029062">
    <property type="entry name" value="Class_I_gatase-like"/>
</dbReference>
<evidence type="ECO:0000256" key="7">
    <source>
        <dbReference type="PROSITE-ProRule" id="PRU00607"/>
    </source>
</evidence>
<evidence type="ECO:0000313" key="10">
    <source>
        <dbReference type="Proteomes" id="UP001374579"/>
    </source>
</evidence>
<accession>A0AAN9BYS1</accession>
<keyword evidence="3" id="KW-0964">Secreted</keyword>
<dbReference type="EMBL" id="JBAMIC010000002">
    <property type="protein sequence ID" value="KAK7113589.1"/>
    <property type="molecule type" value="Genomic_DNA"/>
</dbReference>
<comment type="catalytic activity">
    <reaction evidence="7">
        <text>(6S)-5,6,7,8-tetrahydrofolyl-(gamma-L-Glu)(n) + (n-1) H2O = (6S)-5,6,7,8-tetrahydrofolate + (n-1) L-glutamate</text>
        <dbReference type="Rhea" id="RHEA:56784"/>
        <dbReference type="Rhea" id="RHEA-COMP:14738"/>
        <dbReference type="ChEBI" id="CHEBI:15377"/>
        <dbReference type="ChEBI" id="CHEBI:29985"/>
        <dbReference type="ChEBI" id="CHEBI:57453"/>
        <dbReference type="ChEBI" id="CHEBI:141005"/>
        <dbReference type="EC" id="3.4.19.9"/>
    </reaction>
</comment>
<keyword evidence="10" id="KW-1185">Reference proteome</keyword>
<comment type="caution">
    <text evidence="9">The sequence shown here is derived from an EMBL/GenBank/DDBJ whole genome shotgun (WGS) entry which is preliminary data.</text>
</comment>
<comment type="similarity">
    <text evidence="2">Belongs to the peptidase C26 family.</text>
</comment>
<feature type="chain" id="PRO_5042821099" description="folate gamma-glutamyl hydrolase" evidence="8">
    <location>
        <begin position="22"/>
        <end position="334"/>
    </location>
</feature>
<dbReference type="Gene3D" id="3.40.50.880">
    <property type="match status" value="1"/>
</dbReference>
<dbReference type="EC" id="3.4.19.9" evidence="7"/>
<dbReference type="InterPro" id="IPR011697">
    <property type="entry name" value="Peptidase_C26"/>
</dbReference>
<organism evidence="9 10">
    <name type="scientific">Littorina saxatilis</name>
    <dbReference type="NCBI Taxonomy" id="31220"/>
    <lineage>
        <taxon>Eukaryota</taxon>
        <taxon>Metazoa</taxon>
        <taxon>Spiralia</taxon>
        <taxon>Lophotrochozoa</taxon>
        <taxon>Mollusca</taxon>
        <taxon>Gastropoda</taxon>
        <taxon>Caenogastropoda</taxon>
        <taxon>Littorinimorpha</taxon>
        <taxon>Littorinoidea</taxon>
        <taxon>Littorinidae</taxon>
        <taxon>Littorina</taxon>
    </lineage>
</organism>
<evidence type="ECO:0000256" key="5">
    <source>
        <dbReference type="ARBA" id="ARBA00022801"/>
    </source>
</evidence>
<dbReference type="InterPro" id="IPR015527">
    <property type="entry name" value="Pept_C26_g-glut_hydrolase"/>
</dbReference>
<comment type="subcellular location">
    <subcellularLocation>
        <location evidence="1">Secreted</location>
        <location evidence="1">Extracellular space</location>
    </subcellularLocation>
</comment>
<evidence type="ECO:0000256" key="6">
    <source>
        <dbReference type="PIRSR" id="PIRSR615527-1"/>
    </source>
</evidence>
<dbReference type="FunFam" id="3.40.50.880:FF:000024">
    <property type="entry name" value="Folate gamma-glutamyl hydrolase"/>
    <property type="match status" value="1"/>
</dbReference>
<proteinExistence type="inferred from homology"/>
<dbReference type="GO" id="GO:0005576">
    <property type="term" value="C:extracellular region"/>
    <property type="evidence" value="ECO:0007669"/>
    <property type="project" value="UniProtKB-SubCell"/>
</dbReference>
<dbReference type="PROSITE" id="PS51275">
    <property type="entry name" value="PEPTIDASE_C26_GGH"/>
    <property type="match status" value="1"/>
</dbReference>
<keyword evidence="5 7" id="KW-0378">Hydrolase</keyword>
<feature type="active site" evidence="7">
    <location>
        <position position="248"/>
    </location>
</feature>
<dbReference type="GO" id="GO:0034722">
    <property type="term" value="F:gamma-glutamyl-peptidase activity"/>
    <property type="evidence" value="ECO:0007669"/>
    <property type="project" value="UniProtKB-UniRule"/>
</dbReference>